<evidence type="ECO:0000313" key="3">
    <source>
        <dbReference type="Proteomes" id="UP001457282"/>
    </source>
</evidence>
<feature type="region of interest" description="Disordered" evidence="1">
    <location>
        <begin position="116"/>
        <end position="135"/>
    </location>
</feature>
<proteinExistence type="predicted"/>
<organism evidence="2 3">
    <name type="scientific">Rubus argutus</name>
    <name type="common">Southern blackberry</name>
    <dbReference type="NCBI Taxonomy" id="59490"/>
    <lineage>
        <taxon>Eukaryota</taxon>
        <taxon>Viridiplantae</taxon>
        <taxon>Streptophyta</taxon>
        <taxon>Embryophyta</taxon>
        <taxon>Tracheophyta</taxon>
        <taxon>Spermatophyta</taxon>
        <taxon>Magnoliopsida</taxon>
        <taxon>eudicotyledons</taxon>
        <taxon>Gunneridae</taxon>
        <taxon>Pentapetalae</taxon>
        <taxon>rosids</taxon>
        <taxon>fabids</taxon>
        <taxon>Rosales</taxon>
        <taxon>Rosaceae</taxon>
        <taxon>Rosoideae</taxon>
        <taxon>Rosoideae incertae sedis</taxon>
        <taxon>Rubus</taxon>
    </lineage>
</organism>
<dbReference type="EMBL" id="JBEDUW010000004">
    <property type="protein sequence ID" value="KAK9932049.1"/>
    <property type="molecule type" value="Genomic_DNA"/>
</dbReference>
<evidence type="ECO:0000313" key="2">
    <source>
        <dbReference type="EMBL" id="KAK9932049.1"/>
    </source>
</evidence>
<accession>A0AAW1X6Y1</accession>
<sequence length="179" mass="19066">MGVLQIRAGLGMKPVLNFKTTQIHLEPVLITYCTSPPPPALPSSQTIIDASVAPSILSGHTSSAKHHPDHHLQLVATSPASSQTSSSSRRRPLLRHQLLNPELLCLLAVGNPSEQGPAQIRCQSPAGFNNHRRRSGRAHLTLPAAPPPLPAYPNHRKAQPGNVQSSSVADVIPPSLSLM</sequence>
<evidence type="ECO:0000256" key="1">
    <source>
        <dbReference type="SAM" id="MobiDB-lite"/>
    </source>
</evidence>
<protein>
    <submittedName>
        <fullName evidence="2">Uncharacterized protein</fullName>
    </submittedName>
</protein>
<dbReference type="AlphaFoldDB" id="A0AAW1X6Y1"/>
<keyword evidence="3" id="KW-1185">Reference proteome</keyword>
<name>A0AAW1X6Y1_RUBAR</name>
<dbReference type="Proteomes" id="UP001457282">
    <property type="component" value="Unassembled WGS sequence"/>
</dbReference>
<comment type="caution">
    <text evidence="2">The sequence shown here is derived from an EMBL/GenBank/DDBJ whole genome shotgun (WGS) entry which is preliminary data.</text>
</comment>
<reference evidence="2 3" key="1">
    <citation type="journal article" date="2023" name="G3 (Bethesda)">
        <title>A chromosome-length genome assembly and annotation of blackberry (Rubus argutus, cv. 'Hillquist').</title>
        <authorList>
            <person name="Bruna T."/>
            <person name="Aryal R."/>
            <person name="Dudchenko O."/>
            <person name="Sargent D.J."/>
            <person name="Mead D."/>
            <person name="Buti M."/>
            <person name="Cavallini A."/>
            <person name="Hytonen T."/>
            <person name="Andres J."/>
            <person name="Pham M."/>
            <person name="Weisz D."/>
            <person name="Mascagni F."/>
            <person name="Usai G."/>
            <person name="Natali L."/>
            <person name="Bassil N."/>
            <person name="Fernandez G.E."/>
            <person name="Lomsadze A."/>
            <person name="Armour M."/>
            <person name="Olukolu B."/>
            <person name="Poorten T."/>
            <person name="Britton C."/>
            <person name="Davik J."/>
            <person name="Ashrafi H."/>
            <person name="Aiden E.L."/>
            <person name="Borodovsky M."/>
            <person name="Worthington M."/>
        </authorList>
    </citation>
    <scope>NUCLEOTIDE SEQUENCE [LARGE SCALE GENOMIC DNA]</scope>
    <source>
        <strain evidence="2">PI 553951</strain>
    </source>
</reference>
<gene>
    <name evidence="2" type="ORF">M0R45_019300</name>
</gene>
<feature type="region of interest" description="Disordered" evidence="1">
    <location>
        <begin position="140"/>
        <end position="179"/>
    </location>
</feature>